<evidence type="ECO:0000313" key="2">
    <source>
        <dbReference type="EMBL" id="KUG20031.1"/>
    </source>
</evidence>
<keyword evidence="1" id="KW-1133">Transmembrane helix</keyword>
<feature type="transmembrane region" description="Helical" evidence="1">
    <location>
        <begin position="43"/>
        <end position="65"/>
    </location>
</feature>
<organism evidence="2">
    <name type="scientific">hydrocarbon metagenome</name>
    <dbReference type="NCBI Taxonomy" id="938273"/>
    <lineage>
        <taxon>unclassified sequences</taxon>
        <taxon>metagenomes</taxon>
        <taxon>ecological metagenomes</taxon>
    </lineage>
</organism>
<dbReference type="EMBL" id="LNQE01001233">
    <property type="protein sequence ID" value="KUG20031.1"/>
    <property type="molecule type" value="Genomic_DNA"/>
</dbReference>
<name>A0A0W8FGM2_9ZZZZ</name>
<feature type="transmembrane region" description="Helical" evidence="1">
    <location>
        <begin position="214"/>
        <end position="236"/>
    </location>
</feature>
<dbReference type="AlphaFoldDB" id="A0A0W8FGM2"/>
<keyword evidence="1" id="KW-0812">Transmembrane</keyword>
<evidence type="ECO:0000256" key="1">
    <source>
        <dbReference type="SAM" id="Phobius"/>
    </source>
</evidence>
<proteinExistence type="predicted"/>
<keyword evidence="1" id="KW-0472">Membrane</keyword>
<comment type="caution">
    <text evidence="2">The sequence shown here is derived from an EMBL/GenBank/DDBJ whole genome shotgun (WGS) entry which is preliminary data.</text>
</comment>
<feature type="transmembrane region" description="Helical" evidence="1">
    <location>
        <begin position="18"/>
        <end position="37"/>
    </location>
</feature>
<sequence length="237" mass="24923">MWGEDIMLQDFRETLKEVIQAIVPITAVIIVLQLVMLKMPMDLFFQFLIGVGMVTLGIAFFLMGVRIGLLPMGEAIGGELPNRGSLLMIVAITFLLGFLVTVAEPDVRVLTGMIDAVSEGGIAKNPLIAVIAIGIGFFVSTSVLRIFYGVPIAYLLFAGYGIVILLSLIAPIEFVPIAFDAGGVTTGPMTVPIILALGIGVSAVLGGRSSLSDGFGLIGLASIGPVIGVMLMGVFFY</sequence>
<accession>A0A0W8FGM2</accession>
<gene>
    <name evidence="2" type="ORF">ASZ90_010233</name>
</gene>
<reference evidence="2" key="1">
    <citation type="journal article" date="2015" name="Proc. Natl. Acad. Sci. U.S.A.">
        <title>Networks of energetic and metabolic interactions define dynamics in microbial communities.</title>
        <authorList>
            <person name="Embree M."/>
            <person name="Liu J.K."/>
            <person name="Al-Bassam M.M."/>
            <person name="Zengler K."/>
        </authorList>
    </citation>
    <scope>NUCLEOTIDE SEQUENCE</scope>
</reference>
<feature type="transmembrane region" description="Helical" evidence="1">
    <location>
        <begin position="86"/>
        <end position="103"/>
    </location>
</feature>
<feature type="transmembrane region" description="Helical" evidence="1">
    <location>
        <begin position="154"/>
        <end position="177"/>
    </location>
</feature>
<protein>
    <submittedName>
        <fullName evidence="2">Membrane spanning protein</fullName>
    </submittedName>
</protein>
<feature type="transmembrane region" description="Helical" evidence="1">
    <location>
        <begin position="189"/>
        <end position="207"/>
    </location>
</feature>
<feature type="transmembrane region" description="Helical" evidence="1">
    <location>
        <begin position="127"/>
        <end position="147"/>
    </location>
</feature>
<dbReference type="Pfam" id="PF07556">
    <property type="entry name" value="DUF1538"/>
    <property type="match status" value="1"/>
</dbReference>
<dbReference type="InterPro" id="IPR011435">
    <property type="entry name" value="UmpAB"/>
</dbReference>